<accession>A0AAE0FLX2</accession>
<protein>
    <submittedName>
        <fullName evidence="1">Uncharacterized protein</fullName>
    </submittedName>
</protein>
<sequence length="70" mass="6844">ARQWHAAEACGRRGSVACAAGPAAGAAVWRCAGGLPAARRQCGSAAVAAAGPVAARQWHAAGPVVARLDV</sequence>
<dbReference type="EMBL" id="LGRX02016383">
    <property type="protein sequence ID" value="KAK3262207.1"/>
    <property type="molecule type" value="Genomic_DNA"/>
</dbReference>
<evidence type="ECO:0000313" key="2">
    <source>
        <dbReference type="Proteomes" id="UP001190700"/>
    </source>
</evidence>
<comment type="caution">
    <text evidence="1">The sequence shown here is derived from an EMBL/GenBank/DDBJ whole genome shotgun (WGS) entry which is preliminary data.</text>
</comment>
<dbReference type="Proteomes" id="UP001190700">
    <property type="component" value="Unassembled WGS sequence"/>
</dbReference>
<reference evidence="1 2" key="1">
    <citation type="journal article" date="2015" name="Genome Biol. Evol.">
        <title>Comparative Genomics of a Bacterivorous Green Alga Reveals Evolutionary Causalities and Consequences of Phago-Mixotrophic Mode of Nutrition.</title>
        <authorList>
            <person name="Burns J.A."/>
            <person name="Paasch A."/>
            <person name="Narechania A."/>
            <person name="Kim E."/>
        </authorList>
    </citation>
    <scope>NUCLEOTIDE SEQUENCE [LARGE SCALE GENOMIC DNA]</scope>
    <source>
        <strain evidence="1 2">PLY_AMNH</strain>
    </source>
</reference>
<gene>
    <name evidence="1" type="ORF">CYMTET_28922</name>
</gene>
<feature type="non-terminal residue" evidence="1">
    <location>
        <position position="1"/>
    </location>
</feature>
<proteinExistence type="predicted"/>
<name>A0AAE0FLX2_9CHLO</name>
<organism evidence="1 2">
    <name type="scientific">Cymbomonas tetramitiformis</name>
    <dbReference type="NCBI Taxonomy" id="36881"/>
    <lineage>
        <taxon>Eukaryota</taxon>
        <taxon>Viridiplantae</taxon>
        <taxon>Chlorophyta</taxon>
        <taxon>Pyramimonadophyceae</taxon>
        <taxon>Pyramimonadales</taxon>
        <taxon>Pyramimonadaceae</taxon>
        <taxon>Cymbomonas</taxon>
    </lineage>
</organism>
<evidence type="ECO:0000313" key="1">
    <source>
        <dbReference type="EMBL" id="KAK3262207.1"/>
    </source>
</evidence>
<dbReference type="AlphaFoldDB" id="A0AAE0FLX2"/>
<keyword evidence="2" id="KW-1185">Reference proteome</keyword>
<feature type="non-terminal residue" evidence="1">
    <location>
        <position position="70"/>
    </location>
</feature>